<evidence type="ECO:0000313" key="3">
    <source>
        <dbReference type="Proteomes" id="UP000324222"/>
    </source>
</evidence>
<protein>
    <submittedName>
        <fullName evidence="2">Uncharacterized protein</fullName>
    </submittedName>
</protein>
<organism evidence="2 3">
    <name type="scientific">Portunus trituberculatus</name>
    <name type="common">Swimming crab</name>
    <name type="synonym">Neptunus trituberculatus</name>
    <dbReference type="NCBI Taxonomy" id="210409"/>
    <lineage>
        <taxon>Eukaryota</taxon>
        <taxon>Metazoa</taxon>
        <taxon>Ecdysozoa</taxon>
        <taxon>Arthropoda</taxon>
        <taxon>Crustacea</taxon>
        <taxon>Multicrustacea</taxon>
        <taxon>Malacostraca</taxon>
        <taxon>Eumalacostraca</taxon>
        <taxon>Eucarida</taxon>
        <taxon>Decapoda</taxon>
        <taxon>Pleocyemata</taxon>
        <taxon>Brachyura</taxon>
        <taxon>Eubrachyura</taxon>
        <taxon>Portunoidea</taxon>
        <taxon>Portunidae</taxon>
        <taxon>Portuninae</taxon>
        <taxon>Portunus</taxon>
    </lineage>
</organism>
<dbReference type="EMBL" id="VSRR010119061">
    <property type="protein sequence ID" value="MPC99601.1"/>
    <property type="molecule type" value="Genomic_DNA"/>
</dbReference>
<keyword evidence="3" id="KW-1185">Reference proteome</keyword>
<dbReference type="AlphaFoldDB" id="A0A5B7JNR7"/>
<accession>A0A5B7JNR7</accession>
<dbReference type="Proteomes" id="UP000324222">
    <property type="component" value="Unassembled WGS sequence"/>
</dbReference>
<reference evidence="2 3" key="1">
    <citation type="submission" date="2019-05" db="EMBL/GenBank/DDBJ databases">
        <title>Another draft genome of Portunus trituberculatus and its Hox gene families provides insights of decapod evolution.</title>
        <authorList>
            <person name="Jeong J.-H."/>
            <person name="Song I."/>
            <person name="Kim S."/>
            <person name="Choi T."/>
            <person name="Kim D."/>
            <person name="Ryu S."/>
            <person name="Kim W."/>
        </authorList>
    </citation>
    <scope>NUCLEOTIDE SEQUENCE [LARGE SCALE GENOMIC DNA]</scope>
    <source>
        <tissue evidence="2">Muscle</tissue>
    </source>
</reference>
<proteinExistence type="predicted"/>
<gene>
    <name evidence="2" type="ORF">E2C01_095027</name>
</gene>
<sequence length="67" mass="7439">MGVNAVRGGDFPGKSDTSNYLHRTHSLTHKVSVRAITRGRRPTHSPGPRQLLPLVLEYKGVIAKDKY</sequence>
<evidence type="ECO:0000256" key="1">
    <source>
        <dbReference type="SAM" id="MobiDB-lite"/>
    </source>
</evidence>
<evidence type="ECO:0000313" key="2">
    <source>
        <dbReference type="EMBL" id="MPC99601.1"/>
    </source>
</evidence>
<feature type="region of interest" description="Disordered" evidence="1">
    <location>
        <begin position="1"/>
        <end position="26"/>
    </location>
</feature>
<comment type="caution">
    <text evidence="2">The sequence shown here is derived from an EMBL/GenBank/DDBJ whole genome shotgun (WGS) entry which is preliminary data.</text>
</comment>
<name>A0A5B7JNR7_PORTR</name>